<dbReference type="RefSeq" id="WP_162412436.1">
    <property type="nucleotide sequence ID" value="NZ_JAHQXE010000001.1"/>
</dbReference>
<keyword evidence="2" id="KW-1185">Reference proteome</keyword>
<dbReference type="Proteomes" id="UP001166304">
    <property type="component" value="Unassembled WGS sequence"/>
</dbReference>
<gene>
    <name evidence="1" type="ORF">KTS37_00505</name>
</gene>
<protein>
    <submittedName>
        <fullName evidence="1">Uncharacterized protein</fullName>
    </submittedName>
</protein>
<organism evidence="1 2">
    <name type="scientific">Haloarcula salina</name>
    <dbReference type="NCBI Taxonomy" id="1429914"/>
    <lineage>
        <taxon>Archaea</taxon>
        <taxon>Methanobacteriati</taxon>
        <taxon>Methanobacteriota</taxon>
        <taxon>Stenosarchaea group</taxon>
        <taxon>Halobacteria</taxon>
        <taxon>Halobacteriales</taxon>
        <taxon>Haloarculaceae</taxon>
        <taxon>Haloarcula</taxon>
    </lineage>
</organism>
<evidence type="ECO:0000313" key="2">
    <source>
        <dbReference type="Proteomes" id="UP001166304"/>
    </source>
</evidence>
<dbReference type="EMBL" id="JAHQXE010000001">
    <property type="protein sequence ID" value="MBV0900253.1"/>
    <property type="molecule type" value="Genomic_DNA"/>
</dbReference>
<comment type="caution">
    <text evidence="1">The sequence shown here is derived from an EMBL/GenBank/DDBJ whole genome shotgun (WGS) entry which is preliminary data.</text>
</comment>
<evidence type="ECO:0000313" key="1">
    <source>
        <dbReference type="EMBL" id="MBV0900253.1"/>
    </source>
</evidence>
<dbReference type="AlphaFoldDB" id="A0AA41FX03"/>
<proteinExistence type="predicted"/>
<accession>A0AA41FX03</accession>
<reference evidence="1" key="1">
    <citation type="submission" date="2021-06" db="EMBL/GenBank/DDBJ databases">
        <title>New haloarchaea isolates fom saline soil.</title>
        <authorList>
            <person name="Duran-Viseras A."/>
            <person name="Sanchez-Porro C.S."/>
            <person name="Ventosa A."/>
        </authorList>
    </citation>
    <scope>NUCLEOTIDE SEQUENCE</scope>
    <source>
        <strain evidence="1">JCM 18369</strain>
    </source>
</reference>
<sequence>MSDEDERDETEREAAAVVRAIDDIGIDRLTDAIVDAWEQLDEERDGPTWPREETRYRLELTDPDEAVGLDALAAVLDASPRVPESAFVHLGLGRRADLGDERFAVETIASHGGVTAADGHTTGRVPLTGETFDALARVHGDALRYAVVCDDDGRAIVERDWTTLTFSLPASAVGAVRAAAESLDDDRIERER</sequence>
<name>A0AA41FX03_9EURY</name>